<evidence type="ECO:0000313" key="1">
    <source>
        <dbReference type="EMBL" id="MCD7469943.1"/>
    </source>
</evidence>
<organism evidence="1 2">
    <name type="scientific">Datura stramonium</name>
    <name type="common">Jimsonweed</name>
    <name type="synonym">Common thornapple</name>
    <dbReference type="NCBI Taxonomy" id="4076"/>
    <lineage>
        <taxon>Eukaryota</taxon>
        <taxon>Viridiplantae</taxon>
        <taxon>Streptophyta</taxon>
        <taxon>Embryophyta</taxon>
        <taxon>Tracheophyta</taxon>
        <taxon>Spermatophyta</taxon>
        <taxon>Magnoliopsida</taxon>
        <taxon>eudicotyledons</taxon>
        <taxon>Gunneridae</taxon>
        <taxon>Pentapetalae</taxon>
        <taxon>asterids</taxon>
        <taxon>lamiids</taxon>
        <taxon>Solanales</taxon>
        <taxon>Solanaceae</taxon>
        <taxon>Solanoideae</taxon>
        <taxon>Datureae</taxon>
        <taxon>Datura</taxon>
    </lineage>
</organism>
<dbReference type="Proteomes" id="UP000823775">
    <property type="component" value="Unassembled WGS sequence"/>
</dbReference>
<sequence length="119" mass="13234">MDLPPGEVDNVFAEVNDDIGYAGAIVPLRVNSNSFKIDGSVYTILKAEGQFHHSTDQEPHQHLKNFLKFYTGMDSLTQSMDNNAEDDCSMDNTYNSIAIILERLQSLTKHAIEETKVGA</sequence>
<keyword evidence="2" id="KW-1185">Reference proteome</keyword>
<protein>
    <submittedName>
        <fullName evidence="1">Uncharacterized protein</fullName>
    </submittedName>
</protein>
<reference evidence="1 2" key="1">
    <citation type="journal article" date="2021" name="BMC Genomics">
        <title>Datura genome reveals duplications of psychoactive alkaloid biosynthetic genes and high mutation rate following tissue culture.</title>
        <authorList>
            <person name="Rajewski A."/>
            <person name="Carter-House D."/>
            <person name="Stajich J."/>
            <person name="Litt A."/>
        </authorList>
    </citation>
    <scope>NUCLEOTIDE SEQUENCE [LARGE SCALE GENOMIC DNA]</scope>
    <source>
        <strain evidence="1">AR-01</strain>
    </source>
</reference>
<name>A0ABS8TFK0_DATST</name>
<comment type="caution">
    <text evidence="1">The sequence shown here is derived from an EMBL/GenBank/DDBJ whole genome shotgun (WGS) entry which is preliminary data.</text>
</comment>
<proteinExistence type="predicted"/>
<gene>
    <name evidence="1" type="ORF">HAX54_009363</name>
</gene>
<dbReference type="EMBL" id="JACEIK010001509">
    <property type="protein sequence ID" value="MCD7469943.1"/>
    <property type="molecule type" value="Genomic_DNA"/>
</dbReference>
<evidence type="ECO:0000313" key="2">
    <source>
        <dbReference type="Proteomes" id="UP000823775"/>
    </source>
</evidence>
<accession>A0ABS8TFK0</accession>